<evidence type="ECO:0000313" key="2">
    <source>
        <dbReference type="Proteomes" id="UP000288071"/>
    </source>
</evidence>
<dbReference type="Pfam" id="PF13148">
    <property type="entry name" value="DUF3987"/>
    <property type="match status" value="1"/>
</dbReference>
<reference evidence="1" key="2">
    <citation type="submission" date="2019-01" db="EMBL/GenBank/DDBJ databases">
        <authorList>
            <person name="Li Y."/>
        </authorList>
    </citation>
    <scope>NUCLEOTIDE SEQUENCE [LARGE SCALE GENOMIC DNA]</scope>
    <source>
        <strain evidence="1">CGMCC 1.12963</strain>
    </source>
</reference>
<dbReference type="AlphaFoldDB" id="A0A443LY20"/>
<keyword evidence="2" id="KW-1185">Reference proteome</keyword>
<dbReference type="Proteomes" id="UP000288071">
    <property type="component" value="Unassembled WGS sequence"/>
</dbReference>
<gene>
    <name evidence="1" type="ORF">EOW66_05285</name>
</gene>
<name>A0A443LY20_9RHOB</name>
<sequence length="494" mass="54038">MPVLPTIFDASKHTPWLGDAAVWHDVSPFAYDLLPAEDMPDFPEWPVGLIGEVMRFIFDSAPHPMREAAIIGGLGFIAGIVGRAWNVESSGLNDYFTLIAPSASGKNAATEAPEKLISEVSKVLPEATAFIGPGDVSSKAALARYLSKADPPSFAMFIPEIGEWLEPIVSPKASEARQSLRKMLLDLSEKAGKGRVLRKSAYADSANNIEDVKSPAVTIVGDSNPATFFEIVTERNTANGFFARIVILQNSGRVADFNAHHAKVSPSRQLIENLASLCAQSLNLNHAGAVQNVEISDDADAELSDFRNTCAEGRDHSEDDYKRAVWGRAYVHALRISAVLAVGRNPFMPTISIGDARWSISLVTCSVEKLLGKFEDGEVGNVSQSEVARLNEVRRVIRRYINAAWPEVEAYAGERNSNLHSAKIVPYGYIQRSVYKLKPFKDAAFGKSSLAVRDTIRILIECGELTAMSKAVLSKDYRYSGDAYMIERPEAFLE</sequence>
<dbReference type="RefSeq" id="WP_128155392.1">
    <property type="nucleotide sequence ID" value="NZ_JBHSOM010000016.1"/>
</dbReference>
<organism evidence="1 2">
    <name type="scientific">Paenirhodobacter huangdaonensis</name>
    <dbReference type="NCBI Taxonomy" id="2501515"/>
    <lineage>
        <taxon>Bacteria</taxon>
        <taxon>Pseudomonadati</taxon>
        <taxon>Pseudomonadota</taxon>
        <taxon>Alphaproteobacteria</taxon>
        <taxon>Rhodobacterales</taxon>
        <taxon>Rhodobacter group</taxon>
        <taxon>Paenirhodobacter</taxon>
    </lineage>
</organism>
<dbReference type="InterPro" id="IPR025048">
    <property type="entry name" value="DUF3987"/>
</dbReference>
<evidence type="ECO:0000313" key="1">
    <source>
        <dbReference type="EMBL" id="RWR54026.1"/>
    </source>
</evidence>
<accession>A0A443LY20</accession>
<reference evidence="1" key="1">
    <citation type="submission" date="2019-01" db="EMBL/GenBank/DDBJ databases">
        <title>Sinorhodobacter populi sp. nov. isolated from the symptomatic bark tissue of Populus euramericana canker.</title>
        <authorList>
            <person name="Xu G."/>
        </authorList>
    </citation>
    <scope>NUCLEOTIDE SEQUENCE [LARGE SCALE GENOMIC DNA]</scope>
    <source>
        <strain evidence="1">CGMCC 1.12963</strain>
    </source>
</reference>
<dbReference type="EMBL" id="SAVA01000002">
    <property type="protein sequence ID" value="RWR54026.1"/>
    <property type="molecule type" value="Genomic_DNA"/>
</dbReference>
<proteinExistence type="predicted"/>
<comment type="caution">
    <text evidence="1">The sequence shown here is derived from an EMBL/GenBank/DDBJ whole genome shotgun (WGS) entry which is preliminary data.</text>
</comment>
<protein>
    <submittedName>
        <fullName evidence="1">DUF3987 domain-containing protein</fullName>
    </submittedName>
</protein>